<sequence>MCVVDKMTAPSNAASFCKENCTAISFKTTVSFSRLISAELRAIAKDALDGIRDSYEAAMEASSRVDPATVKLLNE</sequence>
<dbReference type="WBParaSite" id="PSAMB.scaffold18047size1006.g37494.t1">
    <property type="protein sequence ID" value="PSAMB.scaffold18047size1006.g37494.t1"/>
    <property type="gene ID" value="PSAMB.scaffold18047size1006.g37494"/>
</dbReference>
<evidence type="ECO:0000313" key="2">
    <source>
        <dbReference type="WBParaSite" id="PSAMB.scaffold18047size1006.g37494.t1"/>
    </source>
</evidence>
<evidence type="ECO:0000313" key="1">
    <source>
        <dbReference type="Proteomes" id="UP000887566"/>
    </source>
</evidence>
<proteinExistence type="predicted"/>
<accession>A0A914VD71</accession>
<keyword evidence="1" id="KW-1185">Reference proteome</keyword>
<organism evidence="1 2">
    <name type="scientific">Plectus sambesii</name>
    <dbReference type="NCBI Taxonomy" id="2011161"/>
    <lineage>
        <taxon>Eukaryota</taxon>
        <taxon>Metazoa</taxon>
        <taxon>Ecdysozoa</taxon>
        <taxon>Nematoda</taxon>
        <taxon>Chromadorea</taxon>
        <taxon>Plectida</taxon>
        <taxon>Plectina</taxon>
        <taxon>Plectoidea</taxon>
        <taxon>Plectidae</taxon>
        <taxon>Plectus</taxon>
    </lineage>
</organism>
<protein>
    <submittedName>
        <fullName evidence="2">Uncharacterized protein</fullName>
    </submittedName>
</protein>
<dbReference type="Proteomes" id="UP000887566">
    <property type="component" value="Unplaced"/>
</dbReference>
<dbReference type="AlphaFoldDB" id="A0A914VD71"/>
<reference evidence="2" key="1">
    <citation type="submission" date="2022-11" db="UniProtKB">
        <authorList>
            <consortium name="WormBaseParasite"/>
        </authorList>
    </citation>
    <scope>IDENTIFICATION</scope>
</reference>
<name>A0A914VD71_9BILA</name>